<dbReference type="Pfam" id="PF13304">
    <property type="entry name" value="AAA_21"/>
    <property type="match status" value="1"/>
</dbReference>
<sequence length="406" mass="46576">MNPKILSIVVEGVKTYKNNVFSLDFMTEQRVFQHEKDDKVVTSVSKHGNLNNIIALAGVNASGKTSSLLLINYVLHLVFLGSNANFKKQIIDLFDEKIKIHTTFICDNFVYKTTSELEKKKYDDSIRIEFCNEIICRKKINKNTSKKDLKFNNEQEEPNLEIVERKKLDGTILKFLKNEDSIIPSQLSNLPKNYVIDTFSQTDMNFLSGGTGFPSEMIMYLDQTIEEISLQLPKDLKKEDLTIDKLMFNLKFENEPRKTVSIVDLNMYLSSGTIKGLGLLNRIIRALKVGGYLLVDELEIHFNKSIVENIIDLFQSDVNEKGATIIFSTHYSELLDSLTRRDSIRVVRKIENKIEIESLNNLANKEDKNRSDIKNSDLFLSGLFGTAPSFDRYWKLNRFIKGLIEG</sequence>
<protein>
    <recommendedName>
        <fullName evidence="1">ATPase AAA-type core domain-containing protein</fullName>
    </recommendedName>
</protein>
<reference evidence="2 3" key="1">
    <citation type="submission" date="2015-06" db="EMBL/GenBank/DDBJ databases">
        <title>The Genome Sequence of Enterococcus durans 4EA1.</title>
        <authorList>
            <consortium name="The Broad Institute Genomics Platform"/>
            <consortium name="The Broad Institute Genome Sequencing Center for Infectious Disease"/>
            <person name="Earl A.M."/>
            <person name="Van Tyne D."/>
            <person name="Lebreton F."/>
            <person name="Saavedra J.T."/>
            <person name="Gilmore M.S."/>
            <person name="Manson Mcguire A."/>
            <person name="Clock S."/>
            <person name="Crupain M."/>
            <person name="Rangan U."/>
            <person name="Young S."/>
            <person name="Abouelleil A."/>
            <person name="Cao P."/>
            <person name="Chapman S.B."/>
            <person name="Griggs A."/>
            <person name="Priest M."/>
            <person name="Shea T."/>
            <person name="Wortman J."/>
            <person name="Nusbaum C."/>
            <person name="Birren B."/>
        </authorList>
    </citation>
    <scope>NUCLEOTIDE SEQUENCE [LARGE SCALE GENOMIC DNA]</scope>
    <source>
        <strain evidence="2 3">4EA1</strain>
    </source>
</reference>
<dbReference type="EMBL" id="LEPB01000004">
    <property type="protein sequence ID" value="RCA11433.1"/>
    <property type="molecule type" value="Genomic_DNA"/>
</dbReference>
<comment type="caution">
    <text evidence="2">The sequence shown here is derived from an EMBL/GenBank/DDBJ whole genome shotgun (WGS) entry which is preliminary data.</text>
</comment>
<evidence type="ECO:0000313" key="3">
    <source>
        <dbReference type="Proteomes" id="UP000252797"/>
    </source>
</evidence>
<accession>A0A367CID1</accession>
<dbReference type="GO" id="GO:0005524">
    <property type="term" value="F:ATP binding"/>
    <property type="evidence" value="ECO:0007669"/>
    <property type="project" value="InterPro"/>
</dbReference>
<name>A0A367CID1_9ENTE</name>
<feature type="domain" description="ATPase AAA-type core" evidence="1">
    <location>
        <begin position="53"/>
        <end position="336"/>
    </location>
</feature>
<evidence type="ECO:0000313" key="2">
    <source>
        <dbReference type="EMBL" id="RCA11433.1"/>
    </source>
</evidence>
<dbReference type="RefSeq" id="WP_181824909.1">
    <property type="nucleotide sequence ID" value="NZ_LEPB01000004.1"/>
</dbReference>
<dbReference type="Gene3D" id="3.40.50.300">
    <property type="entry name" value="P-loop containing nucleotide triphosphate hydrolases"/>
    <property type="match status" value="1"/>
</dbReference>
<evidence type="ECO:0000259" key="1">
    <source>
        <dbReference type="Pfam" id="PF13304"/>
    </source>
</evidence>
<dbReference type="AlphaFoldDB" id="A0A367CID1"/>
<organism evidence="2 3">
    <name type="scientific">Enterococcus durans</name>
    <dbReference type="NCBI Taxonomy" id="53345"/>
    <lineage>
        <taxon>Bacteria</taxon>
        <taxon>Bacillati</taxon>
        <taxon>Bacillota</taxon>
        <taxon>Bacilli</taxon>
        <taxon>Lactobacillales</taxon>
        <taxon>Enterococcaceae</taxon>
        <taxon>Enterococcus</taxon>
    </lineage>
</organism>
<dbReference type="InterPro" id="IPR027417">
    <property type="entry name" value="P-loop_NTPase"/>
</dbReference>
<dbReference type="InterPro" id="IPR003959">
    <property type="entry name" value="ATPase_AAA_core"/>
</dbReference>
<dbReference type="SUPFAM" id="SSF52540">
    <property type="entry name" value="P-loop containing nucleoside triphosphate hydrolases"/>
    <property type="match status" value="1"/>
</dbReference>
<gene>
    <name evidence="2" type="ORF">EA71_02191</name>
</gene>
<proteinExistence type="predicted"/>
<dbReference type="GO" id="GO:0016887">
    <property type="term" value="F:ATP hydrolysis activity"/>
    <property type="evidence" value="ECO:0007669"/>
    <property type="project" value="InterPro"/>
</dbReference>
<dbReference type="Proteomes" id="UP000252797">
    <property type="component" value="Unassembled WGS sequence"/>
</dbReference>